<dbReference type="AlphaFoldDB" id="A0A8H3DLT4"/>
<dbReference type="GO" id="GO:0008374">
    <property type="term" value="F:O-acyltransferase activity"/>
    <property type="evidence" value="ECO:0007669"/>
    <property type="project" value="InterPro"/>
</dbReference>
<evidence type="ECO:0000256" key="1">
    <source>
        <dbReference type="ARBA" id="ARBA00004141"/>
    </source>
</evidence>
<dbReference type="GO" id="GO:0016020">
    <property type="term" value="C:membrane"/>
    <property type="evidence" value="ECO:0007669"/>
    <property type="project" value="UniProtKB-SubCell"/>
</dbReference>
<protein>
    <recommendedName>
        <fullName evidence="9">Wax synthase domain-containing protein</fullName>
    </recommendedName>
</protein>
<evidence type="ECO:0000256" key="4">
    <source>
        <dbReference type="ARBA" id="ARBA00022679"/>
    </source>
</evidence>
<organism evidence="10 11">
    <name type="scientific">Rhizoctonia solani</name>
    <dbReference type="NCBI Taxonomy" id="456999"/>
    <lineage>
        <taxon>Eukaryota</taxon>
        <taxon>Fungi</taxon>
        <taxon>Dikarya</taxon>
        <taxon>Basidiomycota</taxon>
        <taxon>Agaricomycotina</taxon>
        <taxon>Agaricomycetes</taxon>
        <taxon>Cantharellales</taxon>
        <taxon>Ceratobasidiaceae</taxon>
        <taxon>Rhizoctonia</taxon>
    </lineage>
</organism>
<evidence type="ECO:0000256" key="2">
    <source>
        <dbReference type="ARBA" id="ARBA00005179"/>
    </source>
</evidence>
<feature type="transmembrane region" description="Helical" evidence="8">
    <location>
        <begin position="341"/>
        <end position="359"/>
    </location>
</feature>
<dbReference type="GO" id="GO:0006629">
    <property type="term" value="P:lipid metabolic process"/>
    <property type="evidence" value="ECO:0007669"/>
    <property type="project" value="InterPro"/>
</dbReference>
<dbReference type="PANTHER" id="PTHR31595:SF57">
    <property type="entry name" value="OS04G0481900 PROTEIN"/>
    <property type="match status" value="1"/>
</dbReference>
<feature type="transmembrane region" description="Helical" evidence="8">
    <location>
        <begin position="304"/>
        <end position="321"/>
    </location>
</feature>
<keyword evidence="4" id="KW-0808">Transferase</keyword>
<name>A0A8H3DLT4_9AGAM</name>
<dbReference type="EMBL" id="CAJMWY010004436">
    <property type="protein sequence ID" value="CAE6531998.1"/>
    <property type="molecule type" value="Genomic_DNA"/>
</dbReference>
<dbReference type="InterPro" id="IPR032805">
    <property type="entry name" value="Wax_synthase_dom"/>
</dbReference>
<feature type="transmembrane region" description="Helical" evidence="8">
    <location>
        <begin position="46"/>
        <end position="65"/>
    </location>
</feature>
<comment type="subcellular location">
    <subcellularLocation>
        <location evidence="1">Membrane</location>
        <topology evidence="1">Multi-pass membrane protein</topology>
    </subcellularLocation>
</comment>
<comment type="pathway">
    <text evidence="2">Secondary metabolite biosynthesis.</text>
</comment>
<feature type="transmembrane region" description="Helical" evidence="8">
    <location>
        <begin position="21"/>
        <end position="40"/>
    </location>
</feature>
<evidence type="ECO:0000256" key="5">
    <source>
        <dbReference type="ARBA" id="ARBA00022692"/>
    </source>
</evidence>
<proteinExistence type="inferred from homology"/>
<evidence type="ECO:0000256" key="3">
    <source>
        <dbReference type="ARBA" id="ARBA00007282"/>
    </source>
</evidence>
<comment type="similarity">
    <text evidence="3">Belongs to the wax synthase family.</text>
</comment>
<dbReference type="InterPro" id="IPR044851">
    <property type="entry name" value="Wax_synthase"/>
</dbReference>
<keyword evidence="7 8" id="KW-0472">Membrane</keyword>
<feature type="transmembrane region" description="Helical" evidence="8">
    <location>
        <begin position="215"/>
        <end position="247"/>
    </location>
</feature>
<evidence type="ECO:0000259" key="9">
    <source>
        <dbReference type="Pfam" id="PF13813"/>
    </source>
</evidence>
<evidence type="ECO:0000256" key="8">
    <source>
        <dbReference type="SAM" id="Phobius"/>
    </source>
</evidence>
<gene>
    <name evidence="10" type="ORF">RDB_LOCUS176256</name>
</gene>
<dbReference type="Proteomes" id="UP000663861">
    <property type="component" value="Unassembled WGS sequence"/>
</dbReference>
<sequence>MTIDLRLQYFMPGIRIPSEANVHLTIGIQFLLAAFYTLTITSQPRITAIIRLLLGLVAGSIFYYCTFHPYGAPTRGTDTAIATIGLYGIMRVIDVCIVDLLVGVNSPPRWVVDGKLLPLPTNFRQRFAYAIDYLTTLQGTSMFKNTTWDWMAPSLKRRLSSPITPRTTFLKNSLVSLFKNYLIYDTLDAFNKHRIWDCSQLYPITNGGLSIPEQLLAAFSVCVTTSLSISISAIIVSIISVACGAPVEAWPPMFNRPFTATSLEDFWTCRWHSLFRRTFDRLSLGVLGAVERITGPLPLRFRKFLRVTTIFGLSAFLHLLLMHRLVERITGPLPLRFRKFLRVTTIFGLSAFLHLLLMHRLPTSETHYHPAFFDRSILAFFLSQPLALLLERAVVHPLSGGNVWVRRAYAWAWLLYSGRWWADVWIRRGMWDQEEKVVGYSLVRGLWNGN</sequence>
<evidence type="ECO:0000256" key="6">
    <source>
        <dbReference type="ARBA" id="ARBA00022989"/>
    </source>
</evidence>
<evidence type="ECO:0000313" key="10">
    <source>
        <dbReference type="EMBL" id="CAE6531998.1"/>
    </source>
</evidence>
<dbReference type="Pfam" id="PF13813">
    <property type="entry name" value="MBOAT_2"/>
    <property type="match status" value="1"/>
</dbReference>
<dbReference type="PANTHER" id="PTHR31595">
    <property type="entry name" value="LONG-CHAIN-ALCOHOL O-FATTY-ACYLTRANSFERASE 3-RELATED"/>
    <property type="match status" value="1"/>
</dbReference>
<comment type="caution">
    <text evidence="10">The sequence shown here is derived from an EMBL/GenBank/DDBJ whole genome shotgun (WGS) entry which is preliminary data.</text>
</comment>
<accession>A0A8H3DLT4</accession>
<evidence type="ECO:0000313" key="11">
    <source>
        <dbReference type="Proteomes" id="UP000663861"/>
    </source>
</evidence>
<keyword evidence="6 8" id="KW-1133">Transmembrane helix</keyword>
<reference evidence="10" key="1">
    <citation type="submission" date="2021-01" db="EMBL/GenBank/DDBJ databases">
        <authorList>
            <person name="Kaushik A."/>
        </authorList>
    </citation>
    <scope>NUCLEOTIDE SEQUENCE</scope>
    <source>
        <strain evidence="10">AG4-RS23</strain>
    </source>
</reference>
<evidence type="ECO:0000256" key="7">
    <source>
        <dbReference type="ARBA" id="ARBA00023136"/>
    </source>
</evidence>
<feature type="domain" description="Wax synthase" evidence="9">
    <location>
        <begin position="250"/>
        <end position="324"/>
    </location>
</feature>
<keyword evidence="5 8" id="KW-0812">Transmembrane</keyword>